<feature type="compositionally biased region" description="Basic and acidic residues" evidence="1">
    <location>
        <begin position="79"/>
        <end position="100"/>
    </location>
</feature>
<reference evidence="2 3" key="1">
    <citation type="submission" date="2019-01" db="EMBL/GenBank/DDBJ databases">
        <title>A draft genome assembly of the solar-powered sea slug Elysia chlorotica.</title>
        <authorList>
            <person name="Cai H."/>
            <person name="Li Q."/>
            <person name="Fang X."/>
            <person name="Li J."/>
            <person name="Curtis N.E."/>
            <person name="Altenburger A."/>
            <person name="Shibata T."/>
            <person name="Feng M."/>
            <person name="Maeda T."/>
            <person name="Schwartz J.A."/>
            <person name="Shigenobu S."/>
            <person name="Lundholm N."/>
            <person name="Nishiyama T."/>
            <person name="Yang H."/>
            <person name="Hasebe M."/>
            <person name="Li S."/>
            <person name="Pierce S.K."/>
            <person name="Wang J."/>
        </authorList>
    </citation>
    <scope>NUCLEOTIDE SEQUENCE [LARGE SCALE GENOMIC DNA]</scope>
    <source>
        <strain evidence="2">EC2010</strain>
        <tissue evidence="2">Whole organism of an adult</tissue>
    </source>
</reference>
<evidence type="ECO:0000313" key="2">
    <source>
        <dbReference type="EMBL" id="RUS69873.1"/>
    </source>
</evidence>
<feature type="compositionally biased region" description="Basic and acidic residues" evidence="1">
    <location>
        <begin position="462"/>
        <end position="476"/>
    </location>
</feature>
<proteinExistence type="predicted"/>
<feature type="region of interest" description="Disordered" evidence="1">
    <location>
        <begin position="351"/>
        <end position="389"/>
    </location>
</feature>
<sequence length="476" mass="52969">MQHQCQPEESQREALQQSHKRSALRWQSNRMGREKQLESDNDVCFHLLFSTSSLMAEQSHTYVLSMTVMLVVMQGEKMEMDGGDARREDGDDGDDARREDGDDDGDAMGKGGNDVGREDGDDGDDARREDGDDGGDAIGEGGNDDDAARREGENDGDGLRVAGGDKVTQVGEDDYVCTVGDDEEVRREDAVRAEEEPSPPEPFLLPSDLDPPVEPLKRLEDLQANEPLQQTQESGKGNSLTVKQLKALRDFSLFISDELGRNDLLSCLRDLTSGKTESETCGFSEFTSLVFAMKKSFEPLVEPASKAPLTLDDILSLPNFVGKERKKSKSKAATMSYVISGAAHREAIALKQSKKDAEEKAKLERKSQREDNKRKRSMRQEEMRLKREIAKRAKLEKAAEIKRKKQEKAAELERKKKLKQILEVGHHHSSDSEDVDDVEREMEQTMKVADDDGVELSDEEGGDKCKGCKEKGGAEL</sequence>
<feature type="region of interest" description="Disordered" evidence="1">
    <location>
        <begin position="419"/>
        <end position="476"/>
    </location>
</feature>
<protein>
    <submittedName>
        <fullName evidence="2">Uncharacterized protein</fullName>
    </submittedName>
</protein>
<gene>
    <name evidence="2" type="ORF">EGW08_022369</name>
</gene>
<dbReference type="AlphaFoldDB" id="A0A433SL61"/>
<accession>A0A433SL61</accession>
<feature type="region of interest" description="Disordered" evidence="1">
    <location>
        <begin position="1"/>
        <end position="33"/>
    </location>
</feature>
<dbReference type="OrthoDB" id="10662228at2759"/>
<dbReference type="Proteomes" id="UP000271974">
    <property type="component" value="Unassembled WGS sequence"/>
</dbReference>
<comment type="caution">
    <text evidence="2">The sequence shown here is derived from an EMBL/GenBank/DDBJ whole genome shotgun (WGS) entry which is preliminary data.</text>
</comment>
<feature type="compositionally biased region" description="Acidic residues" evidence="1">
    <location>
        <begin position="171"/>
        <end position="183"/>
    </location>
</feature>
<feature type="compositionally biased region" description="Basic and acidic residues" evidence="1">
    <location>
        <begin position="184"/>
        <end position="195"/>
    </location>
</feature>
<feature type="compositionally biased region" description="Polar residues" evidence="1">
    <location>
        <begin position="1"/>
        <end position="17"/>
    </location>
</feature>
<name>A0A433SL61_ELYCH</name>
<feature type="compositionally biased region" description="Basic and acidic residues" evidence="1">
    <location>
        <begin position="441"/>
        <end position="450"/>
    </location>
</feature>
<evidence type="ECO:0000256" key="1">
    <source>
        <dbReference type="SAM" id="MobiDB-lite"/>
    </source>
</evidence>
<keyword evidence="3" id="KW-1185">Reference proteome</keyword>
<dbReference type="EMBL" id="RQTK01001551">
    <property type="protein sequence ID" value="RUS69873.1"/>
    <property type="molecule type" value="Genomic_DNA"/>
</dbReference>
<evidence type="ECO:0000313" key="3">
    <source>
        <dbReference type="Proteomes" id="UP000271974"/>
    </source>
</evidence>
<feature type="region of interest" description="Disordered" evidence="1">
    <location>
        <begin position="79"/>
        <end position="216"/>
    </location>
</feature>
<organism evidence="2 3">
    <name type="scientific">Elysia chlorotica</name>
    <name type="common">Eastern emerald elysia</name>
    <name type="synonym">Sea slug</name>
    <dbReference type="NCBI Taxonomy" id="188477"/>
    <lineage>
        <taxon>Eukaryota</taxon>
        <taxon>Metazoa</taxon>
        <taxon>Spiralia</taxon>
        <taxon>Lophotrochozoa</taxon>
        <taxon>Mollusca</taxon>
        <taxon>Gastropoda</taxon>
        <taxon>Heterobranchia</taxon>
        <taxon>Euthyneura</taxon>
        <taxon>Panpulmonata</taxon>
        <taxon>Sacoglossa</taxon>
        <taxon>Placobranchoidea</taxon>
        <taxon>Plakobranchidae</taxon>
        <taxon>Elysia</taxon>
    </lineage>
</organism>
<feature type="compositionally biased region" description="Acidic residues" evidence="1">
    <location>
        <begin position="451"/>
        <end position="461"/>
    </location>
</feature>